<reference evidence="1 2" key="1">
    <citation type="submission" date="2015-01" db="EMBL/GenBank/DDBJ databases">
        <title>Lactococcus lactis subsp.lactis JCM 5805 whole genome shotgun sequence.</title>
        <authorList>
            <person name="Fujii T."/>
            <person name="Tomita Y."/>
            <person name="Ikushima S."/>
            <person name="Fujiwara D."/>
        </authorList>
    </citation>
    <scope>NUCLEOTIDE SEQUENCE [LARGE SCALE GENOMIC DNA]</scope>
    <source>
        <strain evidence="1 2">JCM 5805</strain>
    </source>
</reference>
<sequence length="90" mass="10185">MSGKAKKDYKKMQNIVKICPYVAGIDSVGMQNLKAYHSELIDKQIEKLDPLNANTGTVDYSFKVRKYKHGIRFEGEKEGGEISLFDEVAK</sequence>
<gene>
    <name evidence="1" type="ORF">JCM5805K_3000</name>
</gene>
<evidence type="ECO:0000313" key="1">
    <source>
        <dbReference type="EMBL" id="GAM81876.1"/>
    </source>
</evidence>
<protein>
    <submittedName>
        <fullName evidence="1">Type IV secretory pathway, VirB6 components</fullName>
    </submittedName>
</protein>
<evidence type="ECO:0000313" key="2">
    <source>
        <dbReference type="Proteomes" id="UP000031847"/>
    </source>
</evidence>
<comment type="caution">
    <text evidence="1">The sequence shown here is derived from an EMBL/GenBank/DDBJ whole genome shotgun (WGS) entry which is preliminary data.</text>
</comment>
<accession>A0A0B8QT56</accession>
<dbReference type="EMBL" id="BBSI01000042">
    <property type="protein sequence ID" value="GAM81876.1"/>
    <property type="molecule type" value="Genomic_DNA"/>
</dbReference>
<dbReference type="Proteomes" id="UP000031847">
    <property type="component" value="Unassembled WGS sequence"/>
</dbReference>
<proteinExistence type="predicted"/>
<dbReference type="AlphaFoldDB" id="A0A0B8QT56"/>
<name>A0A0B8QT56_LACLL</name>
<organism evidence="1 2">
    <name type="scientific">Lactococcus lactis subsp. lactis</name>
    <name type="common">Streptococcus lactis</name>
    <dbReference type="NCBI Taxonomy" id="1360"/>
    <lineage>
        <taxon>Bacteria</taxon>
        <taxon>Bacillati</taxon>
        <taxon>Bacillota</taxon>
        <taxon>Bacilli</taxon>
        <taxon>Lactobacillales</taxon>
        <taxon>Streptococcaceae</taxon>
        <taxon>Lactococcus</taxon>
    </lineage>
</organism>